<dbReference type="RefSeq" id="WP_086423025.1">
    <property type="nucleotide sequence ID" value="NZ_NFDE01000063.1"/>
</dbReference>
<evidence type="ECO:0000259" key="2">
    <source>
        <dbReference type="Pfam" id="PF16976"/>
    </source>
</evidence>
<dbReference type="Gene3D" id="3.90.1210.10">
    <property type="entry name" value="Antifreeze-like/N-acetylneuraminic acid synthase C-terminal domain"/>
    <property type="match status" value="1"/>
</dbReference>
<dbReference type="InterPro" id="IPR013974">
    <property type="entry name" value="SAF"/>
</dbReference>
<evidence type="ECO:0000259" key="1">
    <source>
        <dbReference type="Pfam" id="PF08666"/>
    </source>
</evidence>
<organism evidence="3 4">
    <name type="scientific">Bacillus wiedmannii</name>
    <dbReference type="NCBI Taxonomy" id="1890302"/>
    <lineage>
        <taxon>Bacteria</taxon>
        <taxon>Bacillati</taxon>
        <taxon>Bacillota</taxon>
        <taxon>Bacilli</taxon>
        <taxon>Bacillales</taxon>
        <taxon>Bacillaceae</taxon>
        <taxon>Bacillus</taxon>
        <taxon>Bacillus cereus group</taxon>
    </lineage>
</organism>
<sequence>MNLASKKVIAGTAAIAVVAGVWGYSYMQTESKIKPVKVVVTKQDIAPHTKITADMIAEKEFPVSGIPPKTALKKEEVLGKWTKDGYGIAANSYMNSTKLAKEEELTDAGVISLKEGEHAFTLPVDIETSNGNAIVPNTYVDLYLAANLDAEKLGQAVGIQNLEKKFISPTVKYFGLAAKKVRVISVKDGNTTDVFNALPNTENADGSKPGNIDRRQARLYTIAVNKETLQTLNKAKLIGNVIPVTNGQSYEDLVKDKKVSKYTDETTPNNMNSEALTKDLIEKLSYDPNQYFKVDDKGKLIKK</sequence>
<comment type="caution">
    <text evidence="3">The sequence shown here is derived from an EMBL/GenBank/DDBJ whole genome shotgun (WGS) entry which is preliminary data.</text>
</comment>
<name>A0A242YYQ8_9BACI</name>
<protein>
    <submittedName>
        <fullName evidence="3">Pilus assembly protein CpaB</fullName>
    </submittedName>
</protein>
<proteinExistence type="predicted"/>
<feature type="domain" description="Flp pilus assembly protein RcpC/CpaB" evidence="2">
    <location>
        <begin position="113"/>
        <end position="241"/>
    </location>
</feature>
<accession>A0A242YYQ8</accession>
<dbReference type="AlphaFoldDB" id="A0A242YYQ8"/>
<feature type="domain" description="SAF" evidence="1">
    <location>
        <begin position="37"/>
        <end position="80"/>
    </location>
</feature>
<gene>
    <name evidence="3" type="ORF">BK730_24030</name>
</gene>
<reference evidence="3 4" key="1">
    <citation type="submission" date="2016-10" db="EMBL/GenBank/DDBJ databases">
        <title>Comparative genomics of Bacillus thuringiensis reveals a path to pathogens against multiple invertebrate hosts.</title>
        <authorList>
            <person name="Zheng J."/>
            <person name="Gao Q."/>
            <person name="Liu H."/>
            <person name="Peng D."/>
            <person name="Ruan L."/>
            <person name="Sun M."/>
        </authorList>
    </citation>
    <scope>NUCLEOTIDE SEQUENCE [LARGE SCALE GENOMIC DNA]</scope>
    <source>
        <strain evidence="3">BGSC 4BK1</strain>
    </source>
</reference>
<evidence type="ECO:0000313" key="4">
    <source>
        <dbReference type="Proteomes" id="UP000194945"/>
    </source>
</evidence>
<dbReference type="InterPro" id="IPR031571">
    <property type="entry name" value="RcpC_dom"/>
</dbReference>
<dbReference type="EMBL" id="NFDE01000063">
    <property type="protein sequence ID" value="OTX84848.1"/>
    <property type="molecule type" value="Genomic_DNA"/>
</dbReference>
<evidence type="ECO:0000313" key="3">
    <source>
        <dbReference type="EMBL" id="OTX84848.1"/>
    </source>
</evidence>
<dbReference type="Proteomes" id="UP000194945">
    <property type="component" value="Unassembled WGS sequence"/>
</dbReference>
<dbReference type="CDD" id="cd11614">
    <property type="entry name" value="SAF_CpaB_FlgA_like"/>
    <property type="match status" value="1"/>
</dbReference>
<dbReference type="Pfam" id="PF16976">
    <property type="entry name" value="RcpC"/>
    <property type="match status" value="1"/>
</dbReference>
<dbReference type="Pfam" id="PF08666">
    <property type="entry name" value="SAF"/>
    <property type="match status" value="1"/>
</dbReference>